<dbReference type="InterPro" id="IPR032675">
    <property type="entry name" value="LRR_dom_sf"/>
</dbReference>
<dbReference type="Gene3D" id="3.80.10.10">
    <property type="entry name" value="Ribonuclease Inhibitor"/>
    <property type="match status" value="3"/>
</dbReference>
<dbReference type="Pfam" id="PF13855">
    <property type="entry name" value="LRR_8"/>
    <property type="match status" value="1"/>
</dbReference>
<dbReference type="PROSITE" id="PS00134">
    <property type="entry name" value="TRYPSIN_HIS"/>
    <property type="match status" value="1"/>
</dbReference>
<dbReference type="InterPro" id="IPR018114">
    <property type="entry name" value="TRYPSIN_HIS"/>
</dbReference>
<dbReference type="SMART" id="SM00364">
    <property type="entry name" value="LRR_BAC"/>
    <property type="match status" value="9"/>
</dbReference>
<dbReference type="InterPro" id="IPR001611">
    <property type="entry name" value="Leu-rich_rpt"/>
</dbReference>
<keyword evidence="2" id="KW-0732">Signal</keyword>
<dbReference type="InterPro" id="IPR009003">
    <property type="entry name" value="Peptidase_S1_PA"/>
</dbReference>
<evidence type="ECO:0000256" key="3">
    <source>
        <dbReference type="ARBA" id="ARBA00022737"/>
    </source>
</evidence>
<keyword evidence="3" id="KW-0677">Repeat</keyword>
<evidence type="ECO:0000259" key="4">
    <source>
        <dbReference type="PROSITE" id="PS50240"/>
    </source>
</evidence>
<accession>A0A7R9FR25</accession>
<dbReference type="InterPro" id="IPR050328">
    <property type="entry name" value="Dev_Immune_Receptor"/>
</dbReference>
<sequence length="620" mass="69980">MLGDLMVILEYCRHGNLERFLRKYRPSFKNGIDHHTLNKFRIGKECLHSDAHQLPGGEHGQGMETTIRKKVETSKEINLLVSFTYGDLVSWAYQISQGMEYLSSRKSCMLLPYAILNPAQGKMDANDVQAFKSNSLEELELYHNKITNVEFDKWKTPNLRKLSLSANFLISVPAIKSDSLELYLHGNKITHVKFDRLEIPKLRKLTLAENLLTSVPAINSDSLEELDLGGNNITNLEMDGSGTPKLRKLLLWGNSLTSFTEFKSDSLEEINLSDNQITNVDFDNWATPKLRELFLSSNSLTSVPAFEMDSLEKLILDFNKIMNVETDRWAAPKLKVISFNGNLLTTVPTFKSDSLEELGLSWNKITNVELDRWETPKLRVISFNRNLLTKVPGFKSDSLEELYLDDNKITDVETDEWATPKLGILSLAGNYLTSVPAFKNDSLLDSFLDSTLNESKSFWANTRVSLRSNQIVTVDGRILYRILKEFSKGECSLDLLESGTMKYAPGSPTALIKGEKAAPGSWPWQAAIYDKQKKGIVCGAALIGEGWVLTAAHCVMQENNNNFTVRDINDFIIYLGNPNQDESRNDGSVQKKEAFHQANVLHVRFPRLLHLFQSVLQSGP</sequence>
<dbReference type="OrthoDB" id="660555at2759"/>
<protein>
    <recommendedName>
        <fullName evidence="4">Peptidase S1 domain-containing protein</fullName>
    </recommendedName>
</protein>
<dbReference type="SUPFAM" id="SSF50494">
    <property type="entry name" value="Trypsin-like serine proteases"/>
    <property type="match status" value="1"/>
</dbReference>
<reference evidence="5" key="1">
    <citation type="submission" date="2020-11" db="EMBL/GenBank/DDBJ databases">
        <authorList>
            <person name="Tran Van P."/>
        </authorList>
    </citation>
    <scope>NUCLEOTIDE SEQUENCE</scope>
</reference>
<dbReference type="Pfam" id="PF13516">
    <property type="entry name" value="LRR_6"/>
    <property type="match status" value="1"/>
</dbReference>
<dbReference type="PANTHER" id="PTHR24373">
    <property type="entry name" value="SLIT RELATED LEUCINE-RICH REPEAT NEURONAL PROTEIN"/>
    <property type="match status" value="1"/>
</dbReference>
<evidence type="ECO:0000256" key="1">
    <source>
        <dbReference type="ARBA" id="ARBA00022614"/>
    </source>
</evidence>
<dbReference type="SUPFAM" id="SSF56112">
    <property type="entry name" value="Protein kinase-like (PK-like)"/>
    <property type="match status" value="1"/>
</dbReference>
<dbReference type="InterPro" id="IPR001245">
    <property type="entry name" value="Ser-Thr/Tyr_kinase_cat_dom"/>
</dbReference>
<evidence type="ECO:0000313" key="5">
    <source>
        <dbReference type="EMBL" id="CAD7251789.1"/>
    </source>
</evidence>
<feature type="domain" description="Peptidase S1" evidence="4">
    <location>
        <begin position="511"/>
        <end position="620"/>
    </location>
</feature>
<dbReference type="GO" id="GO:0006508">
    <property type="term" value="P:proteolysis"/>
    <property type="evidence" value="ECO:0007669"/>
    <property type="project" value="InterPro"/>
</dbReference>
<gene>
    <name evidence="5" type="ORF">DSTB1V02_LOCUS11551</name>
</gene>
<keyword evidence="1" id="KW-0433">Leucine-rich repeat</keyword>
<dbReference type="GO" id="GO:0004252">
    <property type="term" value="F:serine-type endopeptidase activity"/>
    <property type="evidence" value="ECO:0007669"/>
    <property type="project" value="InterPro"/>
</dbReference>
<dbReference type="SMART" id="SM00365">
    <property type="entry name" value="LRR_SD22"/>
    <property type="match status" value="5"/>
</dbReference>
<dbReference type="SUPFAM" id="SSF52058">
    <property type="entry name" value="L domain-like"/>
    <property type="match status" value="1"/>
</dbReference>
<dbReference type="InterPro" id="IPR001254">
    <property type="entry name" value="Trypsin_dom"/>
</dbReference>
<dbReference type="EMBL" id="LR903347">
    <property type="protein sequence ID" value="CAD7251789.1"/>
    <property type="molecule type" value="Genomic_DNA"/>
</dbReference>
<dbReference type="PROSITE" id="PS51450">
    <property type="entry name" value="LRR"/>
    <property type="match status" value="3"/>
</dbReference>
<dbReference type="Pfam" id="PF07714">
    <property type="entry name" value="PK_Tyr_Ser-Thr"/>
    <property type="match status" value="1"/>
</dbReference>
<dbReference type="Gene3D" id="2.40.10.10">
    <property type="entry name" value="Trypsin-like serine proteases"/>
    <property type="match status" value="1"/>
</dbReference>
<dbReference type="Pfam" id="PF00089">
    <property type="entry name" value="Trypsin"/>
    <property type="match status" value="1"/>
</dbReference>
<dbReference type="InterPro" id="IPR043504">
    <property type="entry name" value="Peptidase_S1_PA_chymotrypsin"/>
</dbReference>
<organism evidence="5">
    <name type="scientific">Darwinula stevensoni</name>
    <dbReference type="NCBI Taxonomy" id="69355"/>
    <lineage>
        <taxon>Eukaryota</taxon>
        <taxon>Metazoa</taxon>
        <taxon>Ecdysozoa</taxon>
        <taxon>Arthropoda</taxon>
        <taxon>Crustacea</taxon>
        <taxon>Oligostraca</taxon>
        <taxon>Ostracoda</taxon>
        <taxon>Podocopa</taxon>
        <taxon>Podocopida</taxon>
        <taxon>Darwinulocopina</taxon>
        <taxon>Darwinuloidea</taxon>
        <taxon>Darwinulidae</taxon>
        <taxon>Darwinula</taxon>
    </lineage>
</organism>
<dbReference type="EMBL" id="CAJPEV010003830">
    <property type="protein sequence ID" value="CAG0900619.1"/>
    <property type="molecule type" value="Genomic_DNA"/>
</dbReference>
<keyword evidence="6" id="KW-1185">Reference proteome</keyword>
<dbReference type="GO" id="GO:0004672">
    <property type="term" value="F:protein kinase activity"/>
    <property type="evidence" value="ECO:0007669"/>
    <property type="project" value="InterPro"/>
</dbReference>
<name>A0A7R9FR25_9CRUS</name>
<dbReference type="SMART" id="SM00369">
    <property type="entry name" value="LRR_TYP"/>
    <property type="match status" value="5"/>
</dbReference>
<evidence type="ECO:0000256" key="2">
    <source>
        <dbReference type="ARBA" id="ARBA00022729"/>
    </source>
</evidence>
<proteinExistence type="predicted"/>
<dbReference type="InterPro" id="IPR003591">
    <property type="entry name" value="Leu-rich_rpt_typical-subtyp"/>
</dbReference>
<dbReference type="Proteomes" id="UP000677054">
    <property type="component" value="Unassembled WGS sequence"/>
</dbReference>
<dbReference type="PROSITE" id="PS50240">
    <property type="entry name" value="TRYPSIN_DOM"/>
    <property type="match status" value="1"/>
</dbReference>
<dbReference type="AlphaFoldDB" id="A0A7R9FR25"/>
<evidence type="ECO:0000313" key="6">
    <source>
        <dbReference type="Proteomes" id="UP000677054"/>
    </source>
</evidence>
<dbReference type="PANTHER" id="PTHR24373:SF275">
    <property type="entry name" value="TIR DOMAIN-CONTAINING PROTEIN"/>
    <property type="match status" value="1"/>
</dbReference>
<dbReference type="InterPro" id="IPR011009">
    <property type="entry name" value="Kinase-like_dom_sf"/>
</dbReference>